<feature type="compositionally biased region" description="Basic and acidic residues" evidence="2">
    <location>
        <begin position="12"/>
        <end position="27"/>
    </location>
</feature>
<dbReference type="PANTHER" id="PTHR35024">
    <property type="entry name" value="HYPOTHETICAL CYTOSOLIC PROTEIN"/>
    <property type="match status" value="1"/>
</dbReference>
<evidence type="ECO:0008006" key="5">
    <source>
        <dbReference type="Google" id="ProtNLM"/>
    </source>
</evidence>
<dbReference type="AlphaFoldDB" id="A0A917H0P4"/>
<evidence type="ECO:0000313" key="4">
    <source>
        <dbReference type="Proteomes" id="UP000647241"/>
    </source>
</evidence>
<reference evidence="3" key="1">
    <citation type="journal article" date="2014" name="Int. J. Syst. Evol. Microbiol.">
        <title>Complete genome sequence of Corynebacterium casei LMG S-19264T (=DSM 44701T), isolated from a smear-ripened cheese.</title>
        <authorList>
            <consortium name="US DOE Joint Genome Institute (JGI-PGF)"/>
            <person name="Walter F."/>
            <person name="Albersmeier A."/>
            <person name="Kalinowski J."/>
            <person name="Ruckert C."/>
        </authorList>
    </citation>
    <scope>NUCLEOTIDE SEQUENCE</scope>
    <source>
        <strain evidence="3">CGMCC 1.12997</strain>
    </source>
</reference>
<reference evidence="3" key="2">
    <citation type="submission" date="2020-09" db="EMBL/GenBank/DDBJ databases">
        <authorList>
            <person name="Sun Q."/>
            <person name="Zhou Y."/>
        </authorList>
    </citation>
    <scope>NUCLEOTIDE SEQUENCE</scope>
    <source>
        <strain evidence="3">CGMCC 1.12997</strain>
    </source>
</reference>
<feature type="region of interest" description="Disordered" evidence="2">
    <location>
        <begin position="1"/>
        <end position="76"/>
    </location>
</feature>
<dbReference type="InterPro" id="IPR007607">
    <property type="entry name" value="BacA/B"/>
</dbReference>
<comment type="similarity">
    <text evidence="1">Belongs to the bactofilin family.</text>
</comment>
<comment type="caution">
    <text evidence="3">The sequence shown here is derived from an EMBL/GenBank/DDBJ whole genome shotgun (WGS) entry which is preliminary data.</text>
</comment>
<keyword evidence="4" id="KW-1185">Reference proteome</keyword>
<dbReference type="Pfam" id="PF04519">
    <property type="entry name" value="Bactofilin"/>
    <property type="match status" value="1"/>
</dbReference>
<feature type="region of interest" description="Disordered" evidence="2">
    <location>
        <begin position="182"/>
        <end position="206"/>
    </location>
</feature>
<evidence type="ECO:0000256" key="2">
    <source>
        <dbReference type="SAM" id="MobiDB-lite"/>
    </source>
</evidence>
<evidence type="ECO:0000256" key="1">
    <source>
        <dbReference type="ARBA" id="ARBA00044755"/>
    </source>
</evidence>
<organism evidence="3 4">
    <name type="scientific">Edaphobacter dinghuensis</name>
    <dbReference type="NCBI Taxonomy" id="1560005"/>
    <lineage>
        <taxon>Bacteria</taxon>
        <taxon>Pseudomonadati</taxon>
        <taxon>Acidobacteriota</taxon>
        <taxon>Terriglobia</taxon>
        <taxon>Terriglobales</taxon>
        <taxon>Acidobacteriaceae</taxon>
        <taxon>Edaphobacter</taxon>
    </lineage>
</organism>
<accession>A0A917H0P4</accession>
<dbReference type="EMBL" id="BMGT01000001">
    <property type="protein sequence ID" value="GGG63760.1"/>
    <property type="molecule type" value="Genomic_DNA"/>
</dbReference>
<protein>
    <recommendedName>
        <fullName evidence="5">Cytoskeletal protein CcmA (Bactofilin family)</fullName>
    </recommendedName>
</protein>
<dbReference type="PANTHER" id="PTHR35024:SF4">
    <property type="entry name" value="POLYMER-FORMING CYTOSKELETAL PROTEIN"/>
    <property type="match status" value="1"/>
</dbReference>
<gene>
    <name evidence="3" type="ORF">GCM10011585_01670</name>
</gene>
<feature type="compositionally biased region" description="Polar residues" evidence="2">
    <location>
        <begin position="54"/>
        <end position="69"/>
    </location>
</feature>
<dbReference type="Proteomes" id="UP000647241">
    <property type="component" value="Unassembled WGS sequence"/>
</dbReference>
<evidence type="ECO:0000313" key="3">
    <source>
        <dbReference type="EMBL" id="GGG63760.1"/>
    </source>
</evidence>
<sequence>MRAAVVVARSKARGENIKQYERTETDMWKPNQPGSNSPSTPEPVRPTPAASPNYEASPTRQASVGSATPASAVPTGEQATIGKSLIVKGELTGSESLYIDGKVEGAINLPGNRVTVGRNGQVAANIVAREVVVLGKVRGNCQASDRVDIRSEGSLTGDVIAARISIEDGAFFKGGIDIRKPGGTDLKGGTATSAATPGPEPVTTQA</sequence>
<name>A0A917H0P4_9BACT</name>
<proteinExistence type="inferred from homology"/>